<proteinExistence type="predicted"/>
<organism evidence="2 3">
    <name type="scientific">Solirubrobacter pauli</name>
    <dbReference type="NCBI Taxonomy" id="166793"/>
    <lineage>
        <taxon>Bacteria</taxon>
        <taxon>Bacillati</taxon>
        <taxon>Actinomycetota</taxon>
        <taxon>Thermoleophilia</taxon>
        <taxon>Solirubrobacterales</taxon>
        <taxon>Solirubrobacteraceae</taxon>
        <taxon>Solirubrobacter</taxon>
    </lineage>
</organism>
<dbReference type="Proteomes" id="UP000278962">
    <property type="component" value="Unassembled WGS sequence"/>
</dbReference>
<reference evidence="2 3" key="1">
    <citation type="submission" date="2018-10" db="EMBL/GenBank/DDBJ databases">
        <title>Genomic Encyclopedia of Archaeal and Bacterial Type Strains, Phase II (KMG-II): from individual species to whole genera.</title>
        <authorList>
            <person name="Goeker M."/>
        </authorList>
    </citation>
    <scope>NUCLEOTIDE SEQUENCE [LARGE SCALE GENOMIC DNA]</scope>
    <source>
        <strain evidence="2 3">DSM 14954</strain>
    </source>
</reference>
<sequence length="418" mass="44866">MRVLDELGQEIERVANAAGDVRRRRRWWRPGVLFTALPLCLGTVAVAATTGLLQGEPVRNPPDVKLNPKEGRGVTVDSGRLFDLRVADPAGGLPWGLRVVETSRGLGCVQVGRVSEGKLGVLGRDGAFGDDGRFHERGAEVVQQSECQLADGAGHVFIAVGYSGLPASGDSSGCDARGDDGTRRACPAGSLRDVYYGLLGPEATAITYEDADGQVVREPVQSPEGAYLLVKPTPPGRRRVGQYMVGVSPASGLRSVEYRDGSTCRRRKSGVLRCPLKGLVMPRLETATREEVAAPVRVRVGQRPEWPGGDKRLPAQRRITFSFRARRAADAREYYTFEATVTQSRPVKGCFDGALGGAIAKDLAAGSEASRVIYLPYVCRGRVKIRVGYAQERKPNGVPFGGAGRANDWVDVASAEIP</sequence>
<name>A0A660LDH6_9ACTN</name>
<evidence type="ECO:0000313" key="2">
    <source>
        <dbReference type="EMBL" id="RKQ90771.1"/>
    </source>
</evidence>
<protein>
    <submittedName>
        <fullName evidence="2">Uncharacterized protein</fullName>
    </submittedName>
</protein>
<feature type="transmembrane region" description="Helical" evidence="1">
    <location>
        <begin position="32"/>
        <end position="53"/>
    </location>
</feature>
<evidence type="ECO:0000313" key="3">
    <source>
        <dbReference type="Proteomes" id="UP000278962"/>
    </source>
</evidence>
<keyword evidence="3" id="KW-1185">Reference proteome</keyword>
<dbReference type="OrthoDB" id="5242691at2"/>
<comment type="caution">
    <text evidence="2">The sequence shown here is derived from an EMBL/GenBank/DDBJ whole genome shotgun (WGS) entry which is preliminary data.</text>
</comment>
<keyword evidence="1" id="KW-0472">Membrane</keyword>
<evidence type="ECO:0000256" key="1">
    <source>
        <dbReference type="SAM" id="Phobius"/>
    </source>
</evidence>
<dbReference type="RefSeq" id="WP_121247816.1">
    <property type="nucleotide sequence ID" value="NZ_RBIL01000001.1"/>
</dbReference>
<dbReference type="EMBL" id="RBIL01000001">
    <property type="protein sequence ID" value="RKQ90771.1"/>
    <property type="molecule type" value="Genomic_DNA"/>
</dbReference>
<gene>
    <name evidence="2" type="ORF">C8N24_0584</name>
</gene>
<accession>A0A660LDH6</accession>
<dbReference type="AlphaFoldDB" id="A0A660LDH6"/>
<keyword evidence="1" id="KW-0812">Transmembrane</keyword>
<keyword evidence="1" id="KW-1133">Transmembrane helix</keyword>